<dbReference type="RefSeq" id="WP_052606944.1">
    <property type="nucleotide sequence ID" value="NZ_JXYS01000115.1"/>
</dbReference>
<organism evidence="1 2">
    <name type="scientific">Acidithrix ferrooxidans</name>
    <dbReference type="NCBI Taxonomy" id="1280514"/>
    <lineage>
        <taxon>Bacteria</taxon>
        <taxon>Bacillati</taxon>
        <taxon>Actinomycetota</taxon>
        <taxon>Acidimicrobiia</taxon>
        <taxon>Acidimicrobiales</taxon>
        <taxon>Acidimicrobiaceae</taxon>
        <taxon>Acidithrix</taxon>
    </lineage>
</organism>
<accession>A0A0D8HDA4</accession>
<proteinExistence type="predicted"/>
<protein>
    <submittedName>
        <fullName evidence="1">Uncharacterized protein</fullName>
    </submittedName>
</protein>
<evidence type="ECO:0000313" key="2">
    <source>
        <dbReference type="Proteomes" id="UP000032360"/>
    </source>
</evidence>
<name>A0A0D8HDA4_9ACTN</name>
<keyword evidence="2" id="KW-1185">Reference proteome</keyword>
<comment type="caution">
    <text evidence="1">The sequence shown here is derived from an EMBL/GenBank/DDBJ whole genome shotgun (WGS) entry which is preliminary data.</text>
</comment>
<dbReference type="EMBL" id="JXYS01000115">
    <property type="protein sequence ID" value="KJF15859.1"/>
    <property type="molecule type" value="Genomic_DNA"/>
</dbReference>
<gene>
    <name evidence="1" type="ORF">AXFE_32940</name>
</gene>
<dbReference type="STRING" id="1280514.AXFE_32940"/>
<reference evidence="1 2" key="1">
    <citation type="submission" date="2015-01" db="EMBL/GenBank/DDBJ databases">
        <title>Draft genome of the acidophilic iron oxidizer Acidithrix ferrooxidans strain Py-F3.</title>
        <authorList>
            <person name="Poehlein A."/>
            <person name="Eisen S."/>
            <person name="Schloemann M."/>
            <person name="Johnson B.D."/>
            <person name="Daniel R."/>
            <person name="Muehling M."/>
        </authorList>
    </citation>
    <scope>NUCLEOTIDE SEQUENCE [LARGE SCALE GENOMIC DNA]</scope>
    <source>
        <strain evidence="1 2">Py-F3</strain>
    </source>
</reference>
<sequence>MEPRIRSTVRIDCKDRQTAPGSKFIPGLVDTDCIGYVENSDIGVTLYQDYFSLMACERGVTCQITNVLDGGLLSGLWPVSIENPTTQWRVIAYRRSVFGMAKNTKGEIPNYGKQKHEFSDRMALAIAQVKADGVRP</sequence>
<dbReference type="Proteomes" id="UP000032360">
    <property type="component" value="Unassembled WGS sequence"/>
</dbReference>
<evidence type="ECO:0000313" key="1">
    <source>
        <dbReference type="EMBL" id="KJF15859.1"/>
    </source>
</evidence>
<dbReference type="AlphaFoldDB" id="A0A0D8HDA4"/>